<reference evidence="1 2" key="1">
    <citation type="submission" date="2018-08" db="EMBL/GenBank/DDBJ databases">
        <authorList>
            <person name="Khan S.A."/>
            <person name="Jeon C.O."/>
            <person name="Chun B.H."/>
            <person name="Jeong S.E."/>
        </authorList>
    </citation>
    <scope>NUCLEOTIDE SEQUENCE [LARGE SCALE GENOMIC DNA]</scope>
    <source>
        <strain evidence="1 2">S-16</strain>
    </source>
</reference>
<keyword evidence="2" id="KW-1185">Reference proteome</keyword>
<organism evidence="1 2">
    <name type="scientific">Piscinibacter terrae</name>
    <dbReference type="NCBI Taxonomy" id="2496871"/>
    <lineage>
        <taxon>Bacteria</taxon>
        <taxon>Pseudomonadati</taxon>
        <taxon>Pseudomonadota</taxon>
        <taxon>Betaproteobacteria</taxon>
        <taxon>Burkholderiales</taxon>
        <taxon>Sphaerotilaceae</taxon>
        <taxon>Piscinibacter</taxon>
    </lineage>
</organism>
<gene>
    <name evidence="1" type="ORF">DZC73_22120</name>
</gene>
<dbReference type="Proteomes" id="UP000267464">
    <property type="component" value="Unassembled WGS sequence"/>
</dbReference>
<reference evidence="1 2" key="2">
    <citation type="submission" date="2018-12" db="EMBL/GenBank/DDBJ databases">
        <title>Rhizobacter gummiphilus sp. nov., a rubber-degrading bacterium isolated from the soil of a botanical garden in Japan.</title>
        <authorList>
            <person name="Shunsuke S.S."/>
        </authorList>
    </citation>
    <scope>NUCLEOTIDE SEQUENCE [LARGE SCALE GENOMIC DNA]</scope>
    <source>
        <strain evidence="1 2">S-16</strain>
    </source>
</reference>
<dbReference type="EMBL" id="QUSW01000007">
    <property type="protein sequence ID" value="RQP22357.1"/>
    <property type="molecule type" value="Genomic_DNA"/>
</dbReference>
<evidence type="ECO:0000313" key="2">
    <source>
        <dbReference type="Proteomes" id="UP000267464"/>
    </source>
</evidence>
<comment type="caution">
    <text evidence="1">The sequence shown here is derived from an EMBL/GenBank/DDBJ whole genome shotgun (WGS) entry which is preliminary data.</text>
</comment>
<evidence type="ECO:0000313" key="1">
    <source>
        <dbReference type="EMBL" id="RQP22357.1"/>
    </source>
</evidence>
<sequence length="173" mass="18876">MKAARFLKGVEVLDLMGNVEPIDVSREPLYEVRGRLIEAGLAEAAMLEPDRPADAVLLCEACNWAAKSVSEEFYELKGPAVDSAAALDCQSGWDGNVFYLHAEGVGVACFHDPFGQIQSEGVWPHPWSGVRRQDLAFLAIKSPALRRLLDLATRPDATLKASHVYRAAVRLAS</sequence>
<accession>A0A3N7HJW4</accession>
<protein>
    <submittedName>
        <fullName evidence="1">Uncharacterized protein</fullName>
    </submittedName>
</protein>
<proteinExistence type="predicted"/>
<name>A0A3N7HJW4_9BURK</name>
<dbReference type="AlphaFoldDB" id="A0A3N7HJW4"/>
<dbReference type="RefSeq" id="WP_124542573.1">
    <property type="nucleotide sequence ID" value="NZ_QUSW01000007.1"/>
</dbReference>